<name>A0A8E4ZCL7_9CAUD</name>
<keyword evidence="3" id="KW-1185">Reference proteome</keyword>
<dbReference type="EMBL" id="MT732458">
    <property type="protein sequence ID" value="QQV90502.1"/>
    <property type="molecule type" value="Genomic_DNA"/>
</dbReference>
<evidence type="ECO:0000313" key="2">
    <source>
        <dbReference type="EMBL" id="QQV90502.1"/>
    </source>
</evidence>
<dbReference type="Proteomes" id="UP000693794">
    <property type="component" value="Segment"/>
</dbReference>
<sequence>MLKNRIIIKTFSMKNFLQIAAIIILSIICINQYIRKNELAKTIELNELAEKDTIQYFTNKLGLEVAEKKAYKGTVEELEGYLQSARDSSKQFAEASKNWKEIASALQIELEFKVDSVDIPFDQPINFDFTRNFYKKTDTYTFSGVVNNFGLNIDAFARATITPVTGTKPAGLFSSDFSTEITSSNNLIRVTDFNSFNFVERKKRFGIGFSLGFGLYHRGFFVGPSINYNLIQF</sequence>
<evidence type="ECO:0000256" key="1">
    <source>
        <dbReference type="SAM" id="Phobius"/>
    </source>
</evidence>
<organism evidence="2 3">
    <name type="scientific">Polaribacter phage Danklef_1</name>
    <dbReference type="NCBI Taxonomy" id="2745646"/>
    <lineage>
        <taxon>Viruses</taxon>
        <taxon>Duplodnaviria</taxon>
        <taxon>Heunggongvirae</taxon>
        <taxon>Uroviricota</taxon>
        <taxon>Caudoviricetes</taxon>
        <taxon>Forsetiviridae</taxon>
        <taxon>Freyavirus</taxon>
        <taxon>Freyavirus danklef</taxon>
    </lineage>
</organism>
<protein>
    <submittedName>
        <fullName evidence="2">Uncharacterized protein</fullName>
    </submittedName>
</protein>
<accession>A0A8E4ZCL7</accession>
<gene>
    <name evidence="2" type="ORF">Danklef1_22</name>
</gene>
<evidence type="ECO:0000313" key="3">
    <source>
        <dbReference type="Proteomes" id="UP000693794"/>
    </source>
</evidence>
<keyword evidence="1" id="KW-1133">Transmembrane helix</keyword>
<proteinExistence type="predicted"/>
<keyword evidence="1" id="KW-0812">Transmembrane</keyword>
<reference evidence="2" key="1">
    <citation type="submission" date="2020-07" db="EMBL/GenBank/DDBJ databases">
        <title>Highly diverse flavobacterial phages as mortality factor during North Sea spring blooms.</title>
        <authorList>
            <person name="Bartlau N."/>
            <person name="Wichels A."/>
            <person name="Krohne G."/>
            <person name="Adriaenssens E.M."/>
            <person name="Heins A."/>
            <person name="Fuchs B.M."/>
            <person name="Amann R."/>
            <person name="Moraru C."/>
        </authorList>
    </citation>
    <scope>NUCLEOTIDE SEQUENCE</scope>
</reference>
<feature type="transmembrane region" description="Helical" evidence="1">
    <location>
        <begin position="16"/>
        <end position="34"/>
    </location>
</feature>
<keyword evidence="1" id="KW-0472">Membrane</keyword>